<comment type="caution">
    <text evidence="1">The sequence shown here is derived from an EMBL/GenBank/DDBJ whole genome shotgun (WGS) entry which is preliminary data.</text>
</comment>
<evidence type="ECO:0000313" key="2">
    <source>
        <dbReference type="Proteomes" id="UP000176244"/>
    </source>
</evidence>
<accession>A0A1F2PN37</accession>
<proteinExistence type="predicted"/>
<sequence length="111" mass="11326">MAIGDVTPSEMCLTALSAAATTLFTNAGASYRTQATQIFIANTGATQRTITLYKNGTATANIIASSIVIPAGGSVIIDTKLILTGTQTIGAKQDVGTDCNIAIYGIVEQIA</sequence>
<dbReference type="EMBL" id="LKEU01000012">
    <property type="protein sequence ID" value="OFV72122.1"/>
    <property type="molecule type" value="Genomic_DNA"/>
</dbReference>
<dbReference type="OrthoDB" id="2678989at2"/>
<organism evidence="1 2">
    <name type="scientific">Acetobacterium wieringae</name>
    <dbReference type="NCBI Taxonomy" id="52694"/>
    <lineage>
        <taxon>Bacteria</taxon>
        <taxon>Bacillati</taxon>
        <taxon>Bacillota</taxon>
        <taxon>Clostridia</taxon>
        <taxon>Eubacteriales</taxon>
        <taxon>Eubacteriaceae</taxon>
        <taxon>Acetobacterium</taxon>
    </lineage>
</organism>
<dbReference type="RefSeq" id="WP_070369741.1">
    <property type="nucleotide sequence ID" value="NZ_LKEU01000012.1"/>
</dbReference>
<dbReference type="STRING" id="52694.ACWI_03720"/>
<gene>
    <name evidence="1" type="ORF">ACWI_03720</name>
</gene>
<name>A0A1F2PN37_9FIRM</name>
<evidence type="ECO:0000313" key="1">
    <source>
        <dbReference type="EMBL" id="OFV72122.1"/>
    </source>
</evidence>
<protein>
    <submittedName>
        <fullName evidence="1">Uncharacterized protein</fullName>
    </submittedName>
</protein>
<dbReference type="AlphaFoldDB" id="A0A1F2PN37"/>
<dbReference type="Proteomes" id="UP000176244">
    <property type="component" value="Unassembled WGS sequence"/>
</dbReference>
<reference evidence="1 2" key="1">
    <citation type="submission" date="2015-09" db="EMBL/GenBank/DDBJ databases">
        <title>Genome sequence of Acetobacterium wieringae DSM 1911.</title>
        <authorList>
            <person name="Poehlein A."/>
            <person name="Bengelsdorf F.R."/>
            <person name="Schiel-Bengelsdorf B."/>
            <person name="Duerre P."/>
            <person name="Daniel R."/>
        </authorList>
    </citation>
    <scope>NUCLEOTIDE SEQUENCE [LARGE SCALE GENOMIC DNA]</scope>
    <source>
        <strain evidence="1 2">DSM 1911</strain>
    </source>
</reference>